<feature type="compositionally biased region" description="Polar residues" evidence="1">
    <location>
        <begin position="279"/>
        <end position="289"/>
    </location>
</feature>
<sequence>MSTQPQNGSDNNLMGQMERGPGTGGLVVNNQEESTIDGPSNLANDNTPPAEAIRNTLQLDEHTDESEKTPVDGLGRPNQDEAPSPNTSLHDAHSTDQRQVDARNSVEGGQLGTDASRDNGSNLGDGNERARTGRREHKQVGSKQTEDAGREQTEEELDIEEVVGTEQSQTPDKPGDRLSGTHVGGGTTGGRNEDIGGTIGSVDKSVDSQLMGDRSWAESERTEGKREGKETGAIAEAGTSKIGRYEDDGTKIGMRHQSWSEAIPSMSGTREPGVDEVINQDTGTEQRVSGGTGRKEDTGGLAGAGALSKENSEDDRAWTAVTGMPLSKAGVTRSVPLFNSICYIHI</sequence>
<dbReference type="Proteomes" id="UP000297245">
    <property type="component" value="Unassembled WGS sequence"/>
</dbReference>
<evidence type="ECO:0000313" key="3">
    <source>
        <dbReference type="Proteomes" id="UP000297245"/>
    </source>
</evidence>
<keyword evidence="3" id="KW-1185">Reference proteome</keyword>
<evidence type="ECO:0000313" key="2">
    <source>
        <dbReference type="EMBL" id="THU90926.1"/>
    </source>
</evidence>
<reference evidence="2 3" key="1">
    <citation type="journal article" date="2019" name="Nat. Ecol. Evol.">
        <title>Megaphylogeny resolves global patterns of mushroom evolution.</title>
        <authorList>
            <person name="Varga T."/>
            <person name="Krizsan K."/>
            <person name="Foldi C."/>
            <person name="Dima B."/>
            <person name="Sanchez-Garcia M."/>
            <person name="Sanchez-Ramirez S."/>
            <person name="Szollosi G.J."/>
            <person name="Szarkandi J.G."/>
            <person name="Papp V."/>
            <person name="Albert L."/>
            <person name="Andreopoulos W."/>
            <person name="Angelini C."/>
            <person name="Antonin V."/>
            <person name="Barry K.W."/>
            <person name="Bougher N.L."/>
            <person name="Buchanan P."/>
            <person name="Buyck B."/>
            <person name="Bense V."/>
            <person name="Catcheside P."/>
            <person name="Chovatia M."/>
            <person name="Cooper J."/>
            <person name="Damon W."/>
            <person name="Desjardin D."/>
            <person name="Finy P."/>
            <person name="Geml J."/>
            <person name="Haridas S."/>
            <person name="Hughes K."/>
            <person name="Justo A."/>
            <person name="Karasinski D."/>
            <person name="Kautmanova I."/>
            <person name="Kiss B."/>
            <person name="Kocsube S."/>
            <person name="Kotiranta H."/>
            <person name="LaButti K.M."/>
            <person name="Lechner B.E."/>
            <person name="Liimatainen K."/>
            <person name="Lipzen A."/>
            <person name="Lukacs Z."/>
            <person name="Mihaltcheva S."/>
            <person name="Morgado L.N."/>
            <person name="Niskanen T."/>
            <person name="Noordeloos M.E."/>
            <person name="Ohm R.A."/>
            <person name="Ortiz-Santana B."/>
            <person name="Ovrebo C."/>
            <person name="Racz N."/>
            <person name="Riley R."/>
            <person name="Savchenko A."/>
            <person name="Shiryaev A."/>
            <person name="Soop K."/>
            <person name="Spirin V."/>
            <person name="Szebenyi C."/>
            <person name="Tomsovsky M."/>
            <person name="Tulloss R.E."/>
            <person name="Uehling J."/>
            <person name="Grigoriev I.V."/>
            <person name="Vagvolgyi C."/>
            <person name="Papp T."/>
            <person name="Martin F.M."/>
            <person name="Miettinen O."/>
            <person name="Hibbett D.S."/>
            <person name="Nagy L.G."/>
        </authorList>
    </citation>
    <scope>NUCLEOTIDE SEQUENCE [LARGE SCALE GENOMIC DNA]</scope>
    <source>
        <strain evidence="2 3">CBS 962.96</strain>
    </source>
</reference>
<gene>
    <name evidence="2" type="ORF">K435DRAFT_910136</name>
</gene>
<organism evidence="2 3">
    <name type="scientific">Dendrothele bispora (strain CBS 962.96)</name>
    <dbReference type="NCBI Taxonomy" id="1314807"/>
    <lineage>
        <taxon>Eukaryota</taxon>
        <taxon>Fungi</taxon>
        <taxon>Dikarya</taxon>
        <taxon>Basidiomycota</taxon>
        <taxon>Agaricomycotina</taxon>
        <taxon>Agaricomycetes</taxon>
        <taxon>Agaricomycetidae</taxon>
        <taxon>Agaricales</taxon>
        <taxon>Agaricales incertae sedis</taxon>
        <taxon>Dendrothele</taxon>
    </lineage>
</organism>
<dbReference type="EMBL" id="ML179321">
    <property type="protein sequence ID" value="THU90926.1"/>
    <property type="molecule type" value="Genomic_DNA"/>
</dbReference>
<feature type="compositionally biased region" description="Basic and acidic residues" evidence="1">
    <location>
        <begin position="59"/>
        <end position="70"/>
    </location>
</feature>
<name>A0A4S8LNJ3_DENBC</name>
<feature type="compositionally biased region" description="Basic and acidic residues" evidence="1">
    <location>
        <begin position="215"/>
        <end position="230"/>
    </location>
</feature>
<feature type="region of interest" description="Disordered" evidence="1">
    <location>
        <begin position="1"/>
        <end position="314"/>
    </location>
</feature>
<feature type="compositionally biased region" description="Polar residues" evidence="1">
    <location>
        <begin position="28"/>
        <end position="47"/>
    </location>
</feature>
<feature type="compositionally biased region" description="Basic and acidic residues" evidence="1">
    <location>
        <begin position="90"/>
        <end position="101"/>
    </location>
</feature>
<evidence type="ECO:0000256" key="1">
    <source>
        <dbReference type="SAM" id="MobiDB-lite"/>
    </source>
</evidence>
<feature type="compositionally biased region" description="Acidic residues" evidence="1">
    <location>
        <begin position="153"/>
        <end position="163"/>
    </location>
</feature>
<accession>A0A4S8LNJ3</accession>
<protein>
    <submittedName>
        <fullName evidence="2">Uncharacterized protein</fullName>
    </submittedName>
</protein>
<dbReference type="AlphaFoldDB" id="A0A4S8LNJ3"/>
<proteinExistence type="predicted"/>
<feature type="compositionally biased region" description="Polar residues" evidence="1">
    <location>
        <begin position="1"/>
        <end position="14"/>
    </location>
</feature>